<sequence>MFTDLLCTPIYSSLALHPGGYRPLFGLLGYFLAASPTFRYCASTQCILRLSEGYMSLRCLVSTWDGRPIGCLTLTTNRRTVSDFSAHTALSSVGEVTNLGPDEAHERETCRPLSGSLIMTKNYTASSLCFTADRYYVEQKCNQCIYLETDTVVVFYFS</sequence>
<accession>A0AAV7WU86</accession>
<evidence type="ECO:0000313" key="1">
    <source>
        <dbReference type="EMBL" id="KAJ1216271.1"/>
    </source>
</evidence>
<evidence type="ECO:0000313" key="2">
    <source>
        <dbReference type="Proteomes" id="UP001066276"/>
    </source>
</evidence>
<reference evidence="1" key="1">
    <citation type="journal article" date="2022" name="bioRxiv">
        <title>Sequencing and chromosome-scale assembly of the giantPleurodeles waltlgenome.</title>
        <authorList>
            <person name="Brown T."/>
            <person name="Elewa A."/>
            <person name="Iarovenko S."/>
            <person name="Subramanian E."/>
            <person name="Araus A.J."/>
            <person name="Petzold A."/>
            <person name="Susuki M."/>
            <person name="Suzuki K.-i.T."/>
            <person name="Hayashi T."/>
            <person name="Toyoda A."/>
            <person name="Oliveira C."/>
            <person name="Osipova E."/>
            <person name="Leigh N.D."/>
            <person name="Simon A."/>
            <person name="Yun M.H."/>
        </authorList>
    </citation>
    <scope>NUCLEOTIDE SEQUENCE</scope>
    <source>
        <strain evidence="1">20211129_DDA</strain>
        <tissue evidence="1">Liver</tissue>
    </source>
</reference>
<dbReference type="EMBL" id="JANPWB010000001">
    <property type="protein sequence ID" value="KAJ1216271.1"/>
    <property type="molecule type" value="Genomic_DNA"/>
</dbReference>
<keyword evidence="2" id="KW-1185">Reference proteome</keyword>
<name>A0AAV7WU86_PLEWA</name>
<organism evidence="1 2">
    <name type="scientific">Pleurodeles waltl</name>
    <name type="common">Iberian ribbed newt</name>
    <dbReference type="NCBI Taxonomy" id="8319"/>
    <lineage>
        <taxon>Eukaryota</taxon>
        <taxon>Metazoa</taxon>
        <taxon>Chordata</taxon>
        <taxon>Craniata</taxon>
        <taxon>Vertebrata</taxon>
        <taxon>Euteleostomi</taxon>
        <taxon>Amphibia</taxon>
        <taxon>Batrachia</taxon>
        <taxon>Caudata</taxon>
        <taxon>Salamandroidea</taxon>
        <taxon>Salamandridae</taxon>
        <taxon>Pleurodelinae</taxon>
        <taxon>Pleurodeles</taxon>
    </lineage>
</organism>
<protein>
    <submittedName>
        <fullName evidence="1">Uncharacterized protein</fullName>
    </submittedName>
</protein>
<dbReference type="AlphaFoldDB" id="A0AAV7WU86"/>
<dbReference type="Proteomes" id="UP001066276">
    <property type="component" value="Chromosome 1_1"/>
</dbReference>
<comment type="caution">
    <text evidence="1">The sequence shown here is derived from an EMBL/GenBank/DDBJ whole genome shotgun (WGS) entry which is preliminary data.</text>
</comment>
<gene>
    <name evidence="1" type="ORF">NDU88_003875</name>
</gene>
<proteinExistence type="predicted"/>